<feature type="non-terminal residue" evidence="2">
    <location>
        <position position="1"/>
    </location>
</feature>
<accession>A0A9X9LDV5</accession>
<dbReference type="Proteomes" id="UP000269945">
    <property type="component" value="Unassembled WGS sequence"/>
</dbReference>
<gene>
    <name evidence="2" type="ORF">BN2614_LOCUS1</name>
</gene>
<organism evidence="2 3">
    <name type="scientific">Gulo gulo</name>
    <name type="common">Wolverine</name>
    <name type="synonym">Gluton</name>
    <dbReference type="NCBI Taxonomy" id="48420"/>
    <lineage>
        <taxon>Eukaryota</taxon>
        <taxon>Metazoa</taxon>
        <taxon>Chordata</taxon>
        <taxon>Craniata</taxon>
        <taxon>Vertebrata</taxon>
        <taxon>Euteleostomi</taxon>
        <taxon>Mammalia</taxon>
        <taxon>Eutheria</taxon>
        <taxon>Laurasiatheria</taxon>
        <taxon>Carnivora</taxon>
        <taxon>Caniformia</taxon>
        <taxon>Musteloidea</taxon>
        <taxon>Mustelidae</taxon>
        <taxon>Guloninae</taxon>
        <taxon>Gulo</taxon>
    </lineage>
</organism>
<proteinExistence type="predicted"/>
<evidence type="ECO:0000256" key="1">
    <source>
        <dbReference type="SAM" id="MobiDB-lite"/>
    </source>
</evidence>
<dbReference type="AlphaFoldDB" id="A0A9X9LDV5"/>
<evidence type="ECO:0000313" key="3">
    <source>
        <dbReference type="Proteomes" id="UP000269945"/>
    </source>
</evidence>
<keyword evidence="3" id="KW-1185">Reference proteome</keyword>
<sequence length="144" mass="15458">RIGARLVRTLPGRPRREPRAPPSSEHRALRAADAGTEGWAQLGPAGPQRAACGLDPQGPELRPRWVHGGAGFWAALSRARTAESPPSSRSKRARHFLVARHWEDDTYFSGRDAKIKTVSTVPGVVSGSIIKGGLEALALSPPFL</sequence>
<feature type="compositionally biased region" description="Basic and acidic residues" evidence="1">
    <location>
        <begin position="14"/>
        <end position="30"/>
    </location>
</feature>
<name>A0A9X9LDV5_GULGU</name>
<feature type="region of interest" description="Disordered" evidence="1">
    <location>
        <begin position="1"/>
        <end position="58"/>
    </location>
</feature>
<protein>
    <submittedName>
        <fullName evidence="2">Uncharacterized protein</fullName>
    </submittedName>
</protein>
<comment type="caution">
    <text evidence="2">The sequence shown here is derived from an EMBL/GenBank/DDBJ whole genome shotgun (WGS) entry which is preliminary data.</text>
</comment>
<dbReference type="EMBL" id="CYRY02001103">
    <property type="protein sequence ID" value="VCW60178.1"/>
    <property type="molecule type" value="Genomic_DNA"/>
</dbReference>
<reference evidence="2 3" key="1">
    <citation type="submission" date="2018-10" db="EMBL/GenBank/DDBJ databases">
        <authorList>
            <person name="Ekblom R."/>
            <person name="Jareborg N."/>
        </authorList>
    </citation>
    <scope>NUCLEOTIDE SEQUENCE [LARGE SCALE GENOMIC DNA]</scope>
    <source>
        <tissue evidence="2">Muscle</tissue>
    </source>
</reference>
<evidence type="ECO:0000313" key="2">
    <source>
        <dbReference type="EMBL" id="VCW60178.1"/>
    </source>
</evidence>